<dbReference type="OMA" id="CHIWVHY"/>
<dbReference type="PANTHER" id="PTHR10791">
    <property type="entry name" value="RAG1-ACTIVATING PROTEIN 1"/>
    <property type="match status" value="1"/>
</dbReference>
<reference evidence="12" key="2">
    <citation type="submission" date="2010-04" db="EMBL/GenBank/DDBJ databases">
        <authorList>
            <person name="Buell R."/>
            <person name="Hamilton J."/>
            <person name="Hostetler J."/>
        </authorList>
    </citation>
    <scope>NUCLEOTIDE SEQUENCE [LARGE SCALE GENOMIC DNA]</scope>
    <source>
        <strain evidence="12">DAOM:BR144</strain>
    </source>
</reference>
<evidence type="ECO:0000256" key="2">
    <source>
        <dbReference type="ARBA" id="ARBA00007809"/>
    </source>
</evidence>
<evidence type="ECO:0000256" key="1">
    <source>
        <dbReference type="ARBA" id="ARBA00004651"/>
    </source>
</evidence>
<dbReference type="Pfam" id="PF03083">
    <property type="entry name" value="MtN3_slv"/>
    <property type="match status" value="1"/>
</dbReference>
<evidence type="ECO:0000256" key="5">
    <source>
        <dbReference type="ARBA" id="ARBA00022597"/>
    </source>
</evidence>
<evidence type="ECO:0000256" key="4">
    <source>
        <dbReference type="ARBA" id="ARBA00022475"/>
    </source>
</evidence>
<keyword evidence="9 10" id="KW-0472">Membrane</keyword>
<organism evidence="11 12">
    <name type="scientific">Globisporangium ultimum (strain ATCC 200006 / CBS 805.95 / DAOM BR144)</name>
    <name type="common">Pythium ultimum</name>
    <dbReference type="NCBI Taxonomy" id="431595"/>
    <lineage>
        <taxon>Eukaryota</taxon>
        <taxon>Sar</taxon>
        <taxon>Stramenopiles</taxon>
        <taxon>Oomycota</taxon>
        <taxon>Peronosporomycetes</taxon>
        <taxon>Pythiales</taxon>
        <taxon>Pythiaceae</taxon>
        <taxon>Globisporangium</taxon>
    </lineage>
</organism>
<dbReference type="FunFam" id="1.20.1280.290:FF:000007">
    <property type="entry name" value="Bidirectional sugar transporter SWEET7"/>
    <property type="match status" value="1"/>
</dbReference>
<keyword evidence="5" id="KW-0762">Sugar transport</keyword>
<dbReference type="HOGENOM" id="CLU_155556_0_0_1"/>
<feature type="transmembrane region" description="Helical" evidence="10">
    <location>
        <begin position="64"/>
        <end position="89"/>
    </location>
</feature>
<accession>K3XCX1</accession>
<keyword evidence="6 10" id="KW-0812">Transmembrane</keyword>
<evidence type="ECO:0000256" key="9">
    <source>
        <dbReference type="ARBA" id="ARBA00023136"/>
    </source>
</evidence>
<dbReference type="Gene3D" id="1.20.1280.290">
    <property type="match status" value="1"/>
</dbReference>
<evidence type="ECO:0000256" key="8">
    <source>
        <dbReference type="ARBA" id="ARBA00022989"/>
    </source>
</evidence>
<evidence type="ECO:0000256" key="7">
    <source>
        <dbReference type="ARBA" id="ARBA00022737"/>
    </source>
</evidence>
<keyword evidence="7" id="KW-0677">Repeat</keyword>
<name>K3XCX1_GLOUD</name>
<dbReference type="GO" id="GO:0051119">
    <property type="term" value="F:sugar transmembrane transporter activity"/>
    <property type="evidence" value="ECO:0007669"/>
    <property type="project" value="InterPro"/>
</dbReference>
<proteinExistence type="inferred from homology"/>
<evidence type="ECO:0000256" key="6">
    <source>
        <dbReference type="ARBA" id="ARBA00022692"/>
    </source>
</evidence>
<keyword evidence="8 10" id="KW-1133">Transmembrane helix</keyword>
<evidence type="ECO:0000313" key="11">
    <source>
        <dbReference type="EnsemblProtists" id="PYU1_T015070"/>
    </source>
</evidence>
<dbReference type="Proteomes" id="UP000019132">
    <property type="component" value="Unassembled WGS sequence"/>
</dbReference>
<dbReference type="VEuPathDB" id="FungiDB:PYU1_G015039"/>
<dbReference type="eggNOG" id="KOG1623">
    <property type="taxonomic scope" value="Eukaryota"/>
</dbReference>
<keyword evidence="12" id="KW-1185">Reference proteome</keyword>
<dbReference type="InterPro" id="IPR047664">
    <property type="entry name" value="SWEET"/>
</dbReference>
<dbReference type="GO" id="GO:0005886">
    <property type="term" value="C:plasma membrane"/>
    <property type="evidence" value="ECO:0007669"/>
    <property type="project" value="UniProtKB-SubCell"/>
</dbReference>
<evidence type="ECO:0000256" key="10">
    <source>
        <dbReference type="SAM" id="Phobius"/>
    </source>
</evidence>
<dbReference type="InParanoid" id="K3XCX1"/>
<dbReference type="PANTHER" id="PTHR10791:SF30">
    <property type="entry name" value="SUGAR TRANSPORTER SWEET1"/>
    <property type="match status" value="1"/>
</dbReference>
<reference evidence="11" key="3">
    <citation type="submission" date="2015-02" db="UniProtKB">
        <authorList>
            <consortium name="EnsemblProtists"/>
        </authorList>
    </citation>
    <scope>IDENTIFICATION</scope>
    <source>
        <strain evidence="11">DAOM BR144</strain>
    </source>
</reference>
<keyword evidence="4" id="KW-1003">Cell membrane</keyword>
<evidence type="ECO:0000256" key="3">
    <source>
        <dbReference type="ARBA" id="ARBA00022448"/>
    </source>
</evidence>
<protein>
    <submittedName>
        <fullName evidence="11">Uncharacterized protein</fullName>
    </submittedName>
</protein>
<sequence>MTSAFLEIIKALASLSSLTMNLSPSPSMYKIHKEKSCGEVQVLPLLSFWGSCHIWVHYGYLSGSIFPLFVTLIVGDAFAIGYLPVYYRYTTEPTEVRKRLACLLSVECAGHTLYVLGE</sequence>
<dbReference type="EnsemblProtists" id="PYU1_T015070">
    <property type="protein sequence ID" value="PYU1_T015070"/>
    <property type="gene ID" value="PYU1_G015039"/>
</dbReference>
<keyword evidence="3" id="KW-0813">Transport</keyword>
<reference evidence="12" key="1">
    <citation type="journal article" date="2010" name="Genome Biol.">
        <title>Genome sequence of the necrotrophic plant pathogen Pythium ultimum reveals original pathogenicity mechanisms and effector repertoire.</title>
        <authorList>
            <person name="Levesque C.A."/>
            <person name="Brouwer H."/>
            <person name="Cano L."/>
            <person name="Hamilton J.P."/>
            <person name="Holt C."/>
            <person name="Huitema E."/>
            <person name="Raffaele S."/>
            <person name="Robideau G.P."/>
            <person name="Thines M."/>
            <person name="Win J."/>
            <person name="Zerillo M.M."/>
            <person name="Beakes G.W."/>
            <person name="Boore J.L."/>
            <person name="Busam D."/>
            <person name="Dumas B."/>
            <person name="Ferriera S."/>
            <person name="Fuerstenberg S.I."/>
            <person name="Gachon C.M."/>
            <person name="Gaulin E."/>
            <person name="Govers F."/>
            <person name="Grenville-Briggs L."/>
            <person name="Horner N."/>
            <person name="Hostetler J."/>
            <person name="Jiang R.H."/>
            <person name="Johnson J."/>
            <person name="Krajaejun T."/>
            <person name="Lin H."/>
            <person name="Meijer H.J."/>
            <person name="Moore B."/>
            <person name="Morris P."/>
            <person name="Phuntmart V."/>
            <person name="Puiu D."/>
            <person name="Shetty J."/>
            <person name="Stajich J.E."/>
            <person name="Tripathy S."/>
            <person name="Wawra S."/>
            <person name="van West P."/>
            <person name="Whitty B.R."/>
            <person name="Coutinho P.M."/>
            <person name="Henrissat B."/>
            <person name="Martin F."/>
            <person name="Thomas P.D."/>
            <person name="Tyler B.M."/>
            <person name="De Vries R.P."/>
            <person name="Kamoun S."/>
            <person name="Yandell M."/>
            <person name="Tisserat N."/>
            <person name="Buell C.R."/>
        </authorList>
    </citation>
    <scope>NUCLEOTIDE SEQUENCE</scope>
    <source>
        <strain evidence="12">DAOM:BR144</strain>
    </source>
</reference>
<dbReference type="AlphaFoldDB" id="K3XCX1"/>
<comment type="subcellular location">
    <subcellularLocation>
        <location evidence="1">Cell membrane</location>
        <topology evidence="1">Multi-pass membrane protein</topology>
    </subcellularLocation>
</comment>
<comment type="similarity">
    <text evidence="2">Belongs to the SWEET sugar transporter family.</text>
</comment>
<evidence type="ECO:0000313" key="12">
    <source>
        <dbReference type="Proteomes" id="UP000019132"/>
    </source>
</evidence>
<dbReference type="EMBL" id="ADOS01001349">
    <property type="status" value="NOT_ANNOTATED_CDS"/>
    <property type="molecule type" value="Genomic_DNA"/>
</dbReference>
<dbReference type="InterPro" id="IPR004316">
    <property type="entry name" value="SWEET_rpt"/>
</dbReference>